<proteinExistence type="predicted"/>
<gene>
    <name evidence="1" type="ORF">NDU88_004565</name>
</gene>
<protein>
    <submittedName>
        <fullName evidence="1">Uncharacterized protein</fullName>
    </submittedName>
</protein>
<name>A0AAV7NN11_PLEWA</name>
<keyword evidence="2" id="KW-1185">Reference proteome</keyword>
<reference evidence="1" key="1">
    <citation type="journal article" date="2022" name="bioRxiv">
        <title>Sequencing and chromosome-scale assembly of the giantPleurodeles waltlgenome.</title>
        <authorList>
            <person name="Brown T."/>
            <person name="Elewa A."/>
            <person name="Iarovenko S."/>
            <person name="Subramanian E."/>
            <person name="Araus A.J."/>
            <person name="Petzold A."/>
            <person name="Susuki M."/>
            <person name="Suzuki K.-i.T."/>
            <person name="Hayashi T."/>
            <person name="Toyoda A."/>
            <person name="Oliveira C."/>
            <person name="Osipova E."/>
            <person name="Leigh N.D."/>
            <person name="Simon A."/>
            <person name="Yun M.H."/>
        </authorList>
    </citation>
    <scope>NUCLEOTIDE SEQUENCE</scope>
    <source>
        <strain evidence="1">20211129_DDA</strain>
        <tissue evidence="1">Liver</tissue>
    </source>
</reference>
<evidence type="ECO:0000313" key="1">
    <source>
        <dbReference type="EMBL" id="KAJ1116350.1"/>
    </source>
</evidence>
<comment type="caution">
    <text evidence="1">The sequence shown here is derived from an EMBL/GenBank/DDBJ whole genome shotgun (WGS) entry which is preliminary data.</text>
</comment>
<organism evidence="1 2">
    <name type="scientific">Pleurodeles waltl</name>
    <name type="common">Iberian ribbed newt</name>
    <dbReference type="NCBI Taxonomy" id="8319"/>
    <lineage>
        <taxon>Eukaryota</taxon>
        <taxon>Metazoa</taxon>
        <taxon>Chordata</taxon>
        <taxon>Craniata</taxon>
        <taxon>Vertebrata</taxon>
        <taxon>Euteleostomi</taxon>
        <taxon>Amphibia</taxon>
        <taxon>Batrachia</taxon>
        <taxon>Caudata</taxon>
        <taxon>Salamandroidea</taxon>
        <taxon>Salamandridae</taxon>
        <taxon>Pleurodelinae</taxon>
        <taxon>Pleurodeles</taxon>
    </lineage>
</organism>
<accession>A0AAV7NN11</accession>
<dbReference type="EMBL" id="JANPWB010000012">
    <property type="protein sequence ID" value="KAJ1116350.1"/>
    <property type="molecule type" value="Genomic_DNA"/>
</dbReference>
<dbReference type="Proteomes" id="UP001066276">
    <property type="component" value="Chromosome 8"/>
</dbReference>
<dbReference type="AlphaFoldDB" id="A0AAV7NN11"/>
<evidence type="ECO:0000313" key="2">
    <source>
        <dbReference type="Proteomes" id="UP001066276"/>
    </source>
</evidence>
<sequence length="71" mass="6767">MATGGGPLGGTVIGVWRPPEFGGWEASCAAEGLALGPAEMRARPGPPGVGPLLGGGLMVLIAGKIGPGGAF</sequence>